<organism evidence="3 4">
    <name type="scientific">Enemella dayhoffiae</name>
    <dbReference type="NCBI Taxonomy" id="2016507"/>
    <lineage>
        <taxon>Bacteria</taxon>
        <taxon>Bacillati</taxon>
        <taxon>Actinomycetota</taxon>
        <taxon>Actinomycetes</taxon>
        <taxon>Propionibacteriales</taxon>
        <taxon>Propionibacteriaceae</taxon>
        <taxon>Enemella</taxon>
    </lineage>
</organism>
<feature type="region of interest" description="Disordered" evidence="1">
    <location>
        <begin position="1"/>
        <end position="35"/>
    </location>
</feature>
<evidence type="ECO:0000259" key="2">
    <source>
        <dbReference type="Pfam" id="PF13452"/>
    </source>
</evidence>
<keyword evidence="4" id="KW-1185">Reference proteome</keyword>
<evidence type="ECO:0000313" key="4">
    <source>
        <dbReference type="Proteomes" id="UP000216311"/>
    </source>
</evidence>
<dbReference type="Gene3D" id="3.10.129.10">
    <property type="entry name" value="Hotdog Thioesterase"/>
    <property type="match status" value="1"/>
</dbReference>
<accession>A0A255H8L8</accession>
<comment type="caution">
    <text evidence="3">The sequence shown here is derived from an EMBL/GenBank/DDBJ whole genome shotgun (WGS) entry which is preliminary data.</text>
</comment>
<dbReference type="Proteomes" id="UP000216311">
    <property type="component" value="Unassembled WGS sequence"/>
</dbReference>
<proteinExistence type="predicted"/>
<protein>
    <recommendedName>
        <fullName evidence="2">FAS1-like dehydratase domain-containing protein</fullName>
    </recommendedName>
</protein>
<dbReference type="InterPro" id="IPR039569">
    <property type="entry name" value="FAS1-like_DH_region"/>
</dbReference>
<dbReference type="Pfam" id="PF13452">
    <property type="entry name" value="FAS1_DH_region"/>
    <property type="match status" value="1"/>
</dbReference>
<dbReference type="EMBL" id="NMVQ01000006">
    <property type="protein sequence ID" value="OYO23921.1"/>
    <property type="molecule type" value="Genomic_DNA"/>
</dbReference>
<feature type="region of interest" description="Disordered" evidence="1">
    <location>
        <begin position="50"/>
        <end position="80"/>
    </location>
</feature>
<name>A0A255H8L8_9ACTN</name>
<gene>
    <name evidence="3" type="ORF">CGZ93_05235</name>
</gene>
<evidence type="ECO:0000256" key="1">
    <source>
        <dbReference type="SAM" id="MobiDB-lite"/>
    </source>
</evidence>
<sequence>MPPTGRRPAPQPRPARPVPVRPPSPTRWPTGCRRGWSGCKPQELNVFAWSAASRTTRHPAPSDPNEPDNTELSAGVPGPGLSHMLNDGLEVEYGVPIRAGDVITSVRTLGGYSEREGRLGLMLFSRTVDTWTNQRHELVKRSAMTLIRY</sequence>
<evidence type="ECO:0000313" key="3">
    <source>
        <dbReference type="EMBL" id="OYO23921.1"/>
    </source>
</evidence>
<dbReference type="AlphaFoldDB" id="A0A255H8L8"/>
<dbReference type="OrthoDB" id="3688340at2"/>
<feature type="compositionally biased region" description="Pro residues" evidence="1">
    <location>
        <begin position="1"/>
        <end position="26"/>
    </location>
</feature>
<reference evidence="3 4" key="1">
    <citation type="submission" date="2017-07" db="EMBL/GenBank/DDBJ databases">
        <title>Draft whole genome sequences of clinical Proprionibacteriaceae strains.</title>
        <authorList>
            <person name="Bernier A.-M."/>
            <person name="Bernard K."/>
            <person name="Domingo M.-C."/>
        </authorList>
    </citation>
    <scope>NUCLEOTIDE SEQUENCE [LARGE SCALE GENOMIC DNA]</scope>
    <source>
        <strain evidence="3 4">NML 130396</strain>
    </source>
</reference>
<feature type="domain" description="FAS1-like dehydratase" evidence="2">
    <location>
        <begin position="72"/>
        <end position="140"/>
    </location>
</feature>